<evidence type="ECO:0000313" key="5">
    <source>
        <dbReference type="EMBL" id="ULU06466.1"/>
    </source>
</evidence>
<dbReference type="EMBL" id="CP090892">
    <property type="protein sequence ID" value="ULU06466.1"/>
    <property type="molecule type" value="Genomic_DNA"/>
</dbReference>
<feature type="domain" description="C2H2-type" evidence="4">
    <location>
        <begin position="516"/>
        <end position="539"/>
    </location>
</feature>
<feature type="region of interest" description="Disordered" evidence="2">
    <location>
        <begin position="583"/>
        <end position="610"/>
    </location>
</feature>
<dbReference type="AlphaFoldDB" id="A0AAE9IUP3"/>
<dbReference type="PANTHER" id="PTHR12107">
    <property type="entry name" value="VOLTAGE-DEPENDENT CALCIUM CHANNEL GAMMA SUBUNIT"/>
    <property type="match status" value="1"/>
</dbReference>
<dbReference type="FunFam" id="1.20.140.150:FF:000075">
    <property type="entry name" value="STarGazin (Mammalian calcium channel) homolog"/>
    <property type="match status" value="1"/>
</dbReference>
<dbReference type="PROSITE" id="PS00028">
    <property type="entry name" value="ZINC_FINGER_C2H2_1"/>
    <property type="match status" value="1"/>
</dbReference>
<keyword evidence="3" id="KW-0812">Transmembrane</keyword>
<feature type="compositionally biased region" description="Basic residues" evidence="2">
    <location>
        <begin position="398"/>
        <end position="411"/>
    </location>
</feature>
<name>A0AAE9IUP3_CAEBR</name>
<dbReference type="SUPFAM" id="SSF57667">
    <property type="entry name" value="beta-beta-alpha zinc fingers"/>
    <property type="match status" value="1"/>
</dbReference>
<dbReference type="SMART" id="SM00355">
    <property type="entry name" value="ZnF_C2H2"/>
    <property type="match status" value="4"/>
</dbReference>
<dbReference type="GO" id="GO:0008270">
    <property type="term" value="F:zinc ion binding"/>
    <property type="evidence" value="ECO:0007669"/>
    <property type="project" value="UniProtKB-KW"/>
</dbReference>
<proteinExistence type="predicted"/>
<feature type="transmembrane region" description="Helical" evidence="3">
    <location>
        <begin position="199"/>
        <end position="229"/>
    </location>
</feature>
<feature type="transmembrane region" description="Helical" evidence="3">
    <location>
        <begin position="159"/>
        <end position="179"/>
    </location>
</feature>
<gene>
    <name evidence="5" type="ORF">L3Y34_018371</name>
</gene>
<dbReference type="Gene3D" id="3.30.160.60">
    <property type="entry name" value="Classic Zinc Finger"/>
    <property type="match status" value="1"/>
</dbReference>
<dbReference type="InterPro" id="IPR051072">
    <property type="entry name" value="CACNG_subunit"/>
</dbReference>
<feature type="compositionally biased region" description="Basic and acidic residues" evidence="2">
    <location>
        <begin position="583"/>
        <end position="596"/>
    </location>
</feature>
<dbReference type="InterPro" id="IPR036236">
    <property type="entry name" value="Znf_C2H2_sf"/>
</dbReference>
<keyword evidence="1" id="KW-0479">Metal-binding</keyword>
<keyword evidence="3" id="KW-1133">Transmembrane helix</keyword>
<accession>A0AAE9IUP3</accession>
<keyword evidence="1" id="KW-0863">Zinc-finger</keyword>
<dbReference type="PROSITE" id="PS50157">
    <property type="entry name" value="ZINC_FINGER_C2H2_2"/>
    <property type="match status" value="1"/>
</dbReference>
<keyword evidence="1" id="KW-0862">Zinc</keyword>
<organism evidence="5 6">
    <name type="scientific">Caenorhabditis briggsae</name>
    <dbReference type="NCBI Taxonomy" id="6238"/>
    <lineage>
        <taxon>Eukaryota</taxon>
        <taxon>Metazoa</taxon>
        <taxon>Ecdysozoa</taxon>
        <taxon>Nematoda</taxon>
        <taxon>Chromadorea</taxon>
        <taxon>Rhabditida</taxon>
        <taxon>Rhabditina</taxon>
        <taxon>Rhabditomorpha</taxon>
        <taxon>Rhabditoidea</taxon>
        <taxon>Rhabditidae</taxon>
        <taxon>Peloderinae</taxon>
        <taxon>Caenorhabditis</taxon>
    </lineage>
</organism>
<keyword evidence="3" id="KW-0472">Membrane</keyword>
<feature type="region of interest" description="Disordered" evidence="2">
    <location>
        <begin position="247"/>
        <end position="296"/>
    </location>
</feature>
<evidence type="ECO:0000256" key="2">
    <source>
        <dbReference type="SAM" id="MobiDB-lite"/>
    </source>
</evidence>
<feature type="compositionally biased region" description="Basic and acidic residues" evidence="2">
    <location>
        <begin position="248"/>
        <end position="261"/>
    </location>
</feature>
<feature type="region of interest" description="Disordered" evidence="2">
    <location>
        <begin position="325"/>
        <end position="357"/>
    </location>
</feature>
<feature type="region of interest" description="Disordered" evidence="2">
    <location>
        <begin position="394"/>
        <end position="418"/>
    </location>
</feature>
<evidence type="ECO:0000256" key="3">
    <source>
        <dbReference type="SAM" id="Phobius"/>
    </source>
</evidence>
<feature type="compositionally biased region" description="Polar residues" evidence="2">
    <location>
        <begin position="326"/>
        <end position="341"/>
    </location>
</feature>
<evidence type="ECO:0000259" key="4">
    <source>
        <dbReference type="PROSITE" id="PS50157"/>
    </source>
</evidence>
<feature type="region of interest" description="Disordered" evidence="2">
    <location>
        <begin position="367"/>
        <end position="386"/>
    </location>
</feature>
<dbReference type="InterPro" id="IPR013087">
    <property type="entry name" value="Znf_C2H2_type"/>
</dbReference>
<dbReference type="PANTHER" id="PTHR12107:SF0">
    <property type="entry name" value="STARGAZIN (MAMMALIAN CALCIUM CHANNEL) HOMOLOG"/>
    <property type="match status" value="1"/>
</dbReference>
<sequence>MMVIPVSQHKLIKIRRVNRDRLTKFALICSAIACGCNTLSSSTNHWLYTSEVLKYFVFPNQTLNFDDTSTATAPVYFKNATIGPWLFCWADPITPFHCSTVYYLTDEEPSDTTTSVQQSVRRAFLFMLVGMILDGFGLMMAVICYCLKNPYASLLVSSLLHINSGIANFSCIIVYMSAVSKEVGNKIHAASEMDDPLFYMSYGFSFWCLKASFLFTELAALFSIIVYMAKRDERTFNRYKIRATFNAQKEKPETTSEDQDRQLSILTDSSHTRFNRRTGSHTTADSPPPELDSMIKTSGSDRALQKYKTGIQGSFSLLAESFNHLPEQSRSGSEISYNGRRSTIRKPPQPSKSQPLRRFAIPVSQEFTTASPQNERNPSPSASFMSFLSNSCQMTPTQKRKTKSVGPKAKKSKTEDIDTLSQSLMNQMKATNPKDELLLQQLFCQTTDSPVSNSTKKASRHHVPYTASFCDICKKEVCNKYFLRTHMFKMHGIVIDENKTVIAKIDTRMNEGELTFRCEDCKQTFRARDALREHRYEVHGLKLAPPPSDSLGETSDDSSGSPSPPIEESDDFANILSIISEAVEKSTETSEEKTTDFTKASESVSEESEKVENEVECTHCSEKFAPAMMGFHVMQEHMGAIGDNIDIVLSMLNQAGTAPREPSPIGSEEPLKSSEVVKKNLKTTRIHKRRQKCTECSYRTRSDKNLLMHMIRHEKMNTAGEAEAINAEAILNFTQMLAGEQAETSTTSEALNVDSEVLQKLMMEELEKQASALLKNQNHTDTSGSVSPAEVALDRNHEETQLLTQKILVRCSDESGQLPAEFLLKLPVRTLLTETRKIEFELIPTAD</sequence>
<reference evidence="5 6" key="1">
    <citation type="submission" date="2022-05" db="EMBL/GenBank/DDBJ databases">
        <title>Chromosome-level reference genomes for two strains of Caenorhabditis briggsae: an improved platform for comparative genomics.</title>
        <authorList>
            <person name="Stevens L."/>
            <person name="Andersen E.C."/>
        </authorList>
    </citation>
    <scope>NUCLEOTIDE SEQUENCE [LARGE SCALE GENOMIC DNA]</scope>
    <source>
        <strain evidence="5">QX1410_ONT</strain>
        <tissue evidence="5">Whole-organism</tissue>
    </source>
</reference>
<dbReference type="Gene3D" id="1.20.140.150">
    <property type="match status" value="1"/>
</dbReference>
<protein>
    <recommendedName>
        <fullName evidence="4">C2H2-type domain-containing protein</fullName>
    </recommendedName>
</protein>
<dbReference type="FunFam" id="3.30.160.60:FF:002852">
    <property type="entry name" value="Dorsal Intercalation and Elongation defect"/>
    <property type="match status" value="1"/>
</dbReference>
<evidence type="ECO:0000256" key="1">
    <source>
        <dbReference type="PROSITE-ProRule" id="PRU00042"/>
    </source>
</evidence>
<evidence type="ECO:0000313" key="6">
    <source>
        <dbReference type="Proteomes" id="UP000827892"/>
    </source>
</evidence>
<dbReference type="Proteomes" id="UP000827892">
    <property type="component" value="Chromosome II"/>
</dbReference>
<feature type="transmembrane region" description="Helical" evidence="3">
    <location>
        <begin position="123"/>
        <end position="147"/>
    </location>
</feature>
<feature type="region of interest" description="Disordered" evidence="2">
    <location>
        <begin position="538"/>
        <end position="569"/>
    </location>
</feature>